<feature type="domain" description="Mannose-6-phosphate isomerase cupin" evidence="8">
    <location>
        <begin position="243"/>
        <end position="313"/>
    </location>
</feature>
<dbReference type="EMBL" id="FORM01000001">
    <property type="protein sequence ID" value="SFI50595.1"/>
    <property type="molecule type" value="Genomic_DNA"/>
</dbReference>
<protein>
    <recommendedName>
        <fullName evidence="3">Phosphohexomutase</fullName>
    </recommendedName>
    <alternativeName>
        <fullName evidence="4">Phosphomannose isomerase</fullName>
    </alternativeName>
</protein>
<evidence type="ECO:0000256" key="1">
    <source>
        <dbReference type="ARBA" id="ARBA00022723"/>
    </source>
</evidence>
<dbReference type="Pfam" id="PF21621">
    <property type="entry name" value="MPI_cupin_dom"/>
    <property type="match status" value="1"/>
</dbReference>
<dbReference type="GO" id="GO:0008270">
    <property type="term" value="F:zinc ion binding"/>
    <property type="evidence" value="ECO:0007669"/>
    <property type="project" value="InterPro"/>
</dbReference>
<dbReference type="GO" id="GO:0004476">
    <property type="term" value="F:mannose-6-phosphate isomerase activity"/>
    <property type="evidence" value="ECO:0007669"/>
    <property type="project" value="InterPro"/>
</dbReference>
<dbReference type="InterPro" id="IPR051804">
    <property type="entry name" value="Carb_Metab_Reg_Kinase/Isom"/>
</dbReference>
<evidence type="ECO:0000256" key="5">
    <source>
        <dbReference type="PIRSR" id="PIRSR036894-1"/>
    </source>
</evidence>
<dbReference type="Proteomes" id="UP000199559">
    <property type="component" value="Unassembled WGS sequence"/>
</dbReference>
<dbReference type="InterPro" id="IPR046457">
    <property type="entry name" value="PMI_typeI_cat"/>
</dbReference>
<dbReference type="InterPro" id="IPR049071">
    <property type="entry name" value="MPI_cupin_dom"/>
</dbReference>
<feature type="active site" evidence="6">
    <location>
        <position position="198"/>
    </location>
</feature>
<feature type="binding site" evidence="5">
    <location>
        <position position="103"/>
    </location>
    <ligand>
        <name>Zn(2+)</name>
        <dbReference type="ChEBI" id="CHEBI:29105"/>
    </ligand>
</feature>
<keyword evidence="1 5" id="KW-0479">Metal-binding</keyword>
<gene>
    <name evidence="9" type="ORF">SAMN05443431_10183</name>
</gene>
<feature type="binding site" evidence="5">
    <location>
        <position position="120"/>
    </location>
    <ligand>
        <name>Zn(2+)</name>
        <dbReference type="ChEBI" id="CHEBI:29105"/>
    </ligand>
</feature>
<dbReference type="RefSeq" id="WP_090836491.1">
    <property type="nucleotide sequence ID" value="NZ_FORM01000001.1"/>
</dbReference>
<accession>A0A1I3IRI6</accession>
<organism evidence="9 10">
    <name type="scientific">Olleya namhaensis</name>
    <dbReference type="NCBI Taxonomy" id="1144750"/>
    <lineage>
        <taxon>Bacteria</taxon>
        <taxon>Pseudomonadati</taxon>
        <taxon>Bacteroidota</taxon>
        <taxon>Flavobacteriia</taxon>
        <taxon>Flavobacteriales</taxon>
        <taxon>Flavobacteriaceae</taxon>
    </lineage>
</organism>
<dbReference type="InterPro" id="IPR014628">
    <property type="entry name" value="Man6P_isomerase_Firm_short"/>
</dbReference>
<evidence type="ECO:0000259" key="7">
    <source>
        <dbReference type="Pfam" id="PF20511"/>
    </source>
</evidence>
<keyword evidence="2 5" id="KW-0862">Zinc</keyword>
<evidence type="ECO:0000259" key="8">
    <source>
        <dbReference type="Pfam" id="PF21621"/>
    </source>
</evidence>
<keyword evidence="10" id="KW-1185">Reference proteome</keyword>
<sequence length="333" mass="36868">MKVYPIKFNPILKEKIWGGNKLGNLLGKDTDKDNVGESWEISDVNGNVSVVSNGVYKGTNLKALIATHEATLLGSDNFAHFGYNFPLLIKFLDAKTDLSVQVHPDNKMAKKHHNSFGKTEMWYIMDSDENADIVLGLKDKTVNPEVLNHINADNVDAVFNREQVKKGDSFFIPAGKIHAIGAGVLAAEIQQTSDVTYRVYDWDRTDDSGQKRELHTKLAEQATKQFDSNGKADYALQPNTSASLVNCEYFTTNILDITNHQVKDYSSIDSFIIFMCVEGQVDITAGLHTETVKMGETILIPANAKEVAFNSDNAKLLEVFVSSDSTQNLQQAS</sequence>
<evidence type="ECO:0000256" key="2">
    <source>
        <dbReference type="ARBA" id="ARBA00022833"/>
    </source>
</evidence>
<dbReference type="AlphaFoldDB" id="A0A1I3IRI6"/>
<comment type="cofactor">
    <cofactor evidence="5">
        <name>Zn(2+)</name>
        <dbReference type="ChEBI" id="CHEBI:29105"/>
    </cofactor>
    <text evidence="5">Binds 1 zinc ion per subunit.</text>
</comment>
<evidence type="ECO:0000256" key="4">
    <source>
        <dbReference type="ARBA" id="ARBA00030762"/>
    </source>
</evidence>
<dbReference type="CDD" id="cd07010">
    <property type="entry name" value="cupin_PMI_type_I_N_bac"/>
    <property type="match status" value="1"/>
</dbReference>
<dbReference type="Pfam" id="PF20511">
    <property type="entry name" value="PMI_typeI_cat"/>
    <property type="match status" value="1"/>
</dbReference>
<dbReference type="InterPro" id="IPR011051">
    <property type="entry name" value="RmlC_Cupin_sf"/>
</dbReference>
<dbReference type="InterPro" id="IPR014710">
    <property type="entry name" value="RmlC-like_jellyroll"/>
</dbReference>
<evidence type="ECO:0000313" key="9">
    <source>
        <dbReference type="EMBL" id="SFI50595.1"/>
    </source>
</evidence>
<evidence type="ECO:0000256" key="6">
    <source>
        <dbReference type="PIRSR" id="PIRSR036894-2"/>
    </source>
</evidence>
<feature type="binding site" evidence="5">
    <location>
        <position position="178"/>
    </location>
    <ligand>
        <name>Zn(2+)</name>
        <dbReference type="ChEBI" id="CHEBI:29105"/>
    </ligand>
</feature>
<proteinExistence type="predicted"/>
<evidence type="ECO:0000313" key="10">
    <source>
        <dbReference type="Proteomes" id="UP000199559"/>
    </source>
</evidence>
<dbReference type="PANTHER" id="PTHR42742:SF3">
    <property type="entry name" value="FRUCTOKINASE"/>
    <property type="match status" value="1"/>
</dbReference>
<dbReference type="PIRSF" id="PIRSF036894">
    <property type="entry name" value="PMI_Firm_short"/>
    <property type="match status" value="1"/>
</dbReference>
<name>A0A1I3IRI6_9FLAO</name>
<dbReference type="Gene3D" id="2.60.120.10">
    <property type="entry name" value="Jelly Rolls"/>
    <property type="match status" value="2"/>
</dbReference>
<dbReference type="SUPFAM" id="SSF51182">
    <property type="entry name" value="RmlC-like cupins"/>
    <property type="match status" value="1"/>
</dbReference>
<dbReference type="STRING" id="1144750.SAMN05443431_10183"/>
<evidence type="ECO:0000256" key="3">
    <source>
        <dbReference type="ARBA" id="ARBA00029741"/>
    </source>
</evidence>
<dbReference type="PANTHER" id="PTHR42742">
    <property type="entry name" value="TRANSCRIPTIONAL REPRESSOR MPRA"/>
    <property type="match status" value="1"/>
</dbReference>
<dbReference type="GO" id="GO:0005975">
    <property type="term" value="P:carbohydrate metabolic process"/>
    <property type="evidence" value="ECO:0007669"/>
    <property type="project" value="InterPro"/>
</dbReference>
<feature type="domain" description="Phosphomannose isomerase type I catalytic" evidence="7">
    <location>
        <begin position="8"/>
        <end position="115"/>
    </location>
</feature>
<keyword evidence="9" id="KW-0413">Isomerase</keyword>
<reference evidence="10" key="1">
    <citation type="submission" date="2016-10" db="EMBL/GenBank/DDBJ databases">
        <authorList>
            <person name="Varghese N."/>
            <person name="Submissions S."/>
        </authorList>
    </citation>
    <scope>NUCLEOTIDE SEQUENCE [LARGE SCALE GENOMIC DNA]</scope>
    <source>
        <strain evidence="10">DSM 28881</strain>
    </source>
</reference>